<dbReference type="EC" id="3.4.24.-" evidence="3"/>
<protein>
    <recommendedName>
        <fullName evidence="3">Metalloendopeptidase</fullName>
        <ecNumber evidence="3">3.4.24.-</ecNumber>
    </recommendedName>
</protein>
<keyword evidence="2 3" id="KW-0378">Hydrolase</keyword>
<dbReference type="Proteomes" id="UP000268014">
    <property type="component" value="Unassembled WGS sequence"/>
</dbReference>
<feature type="binding site" evidence="2">
    <location>
        <position position="198"/>
    </location>
    <ligand>
        <name>Zn(2+)</name>
        <dbReference type="ChEBI" id="CHEBI:29105"/>
        <note>catalytic</note>
    </ligand>
</feature>
<evidence type="ECO:0000256" key="1">
    <source>
        <dbReference type="ARBA" id="ARBA00023157"/>
    </source>
</evidence>
<dbReference type="GO" id="GO:0004222">
    <property type="term" value="F:metalloendopeptidase activity"/>
    <property type="evidence" value="ECO:0007669"/>
    <property type="project" value="UniProtKB-UniRule"/>
</dbReference>
<proteinExistence type="predicted"/>
<dbReference type="InterPro" id="IPR006026">
    <property type="entry name" value="Peptidase_Metallo"/>
</dbReference>
<dbReference type="PRINTS" id="PR00480">
    <property type="entry name" value="ASTACIN"/>
</dbReference>
<dbReference type="Gene3D" id="3.40.390.10">
    <property type="entry name" value="Collagenase (Catalytic Domain)"/>
    <property type="match status" value="1"/>
</dbReference>
<evidence type="ECO:0000313" key="5">
    <source>
        <dbReference type="EMBL" id="VDO42616.1"/>
    </source>
</evidence>
<evidence type="ECO:0000256" key="2">
    <source>
        <dbReference type="PROSITE-ProRule" id="PRU01211"/>
    </source>
</evidence>
<keyword evidence="2 3" id="KW-0482">Metalloprotease</keyword>
<comment type="cofactor">
    <cofactor evidence="2 3">
        <name>Zn(2+)</name>
        <dbReference type="ChEBI" id="CHEBI:29105"/>
    </cofactor>
    <text evidence="2 3">Binds 1 zinc ion per subunit.</text>
</comment>
<keyword evidence="2 3" id="KW-0479">Metal-binding</keyword>
<name>A0A0N4WJX4_HAEPC</name>
<feature type="active site" evidence="2">
    <location>
        <position position="189"/>
    </location>
</feature>
<evidence type="ECO:0000259" key="4">
    <source>
        <dbReference type="PROSITE" id="PS51864"/>
    </source>
</evidence>
<keyword evidence="2 3" id="KW-0862">Zinc</keyword>
<evidence type="ECO:0000313" key="6">
    <source>
        <dbReference type="Proteomes" id="UP000268014"/>
    </source>
</evidence>
<dbReference type="AlphaFoldDB" id="A0A0N4WJX4"/>
<reference evidence="5 6" key="2">
    <citation type="submission" date="2018-11" db="EMBL/GenBank/DDBJ databases">
        <authorList>
            <consortium name="Pathogen Informatics"/>
        </authorList>
    </citation>
    <scope>NUCLEOTIDE SEQUENCE [LARGE SCALE GENOMIC DNA]</scope>
    <source>
        <strain evidence="5 6">MHpl1</strain>
    </source>
</reference>
<keyword evidence="2 3" id="KW-0645">Protease</keyword>
<feature type="binding site" evidence="2">
    <location>
        <position position="188"/>
    </location>
    <ligand>
        <name>Zn(2+)</name>
        <dbReference type="ChEBI" id="CHEBI:29105"/>
        <note>catalytic</note>
    </ligand>
</feature>
<feature type="binding site" evidence="2">
    <location>
        <position position="192"/>
    </location>
    <ligand>
        <name>Zn(2+)</name>
        <dbReference type="ChEBI" id="CHEBI:29105"/>
        <note>catalytic</note>
    </ligand>
</feature>
<dbReference type="GO" id="GO:0008270">
    <property type="term" value="F:zinc ion binding"/>
    <property type="evidence" value="ECO:0007669"/>
    <property type="project" value="UniProtKB-UniRule"/>
</dbReference>
<evidence type="ECO:0000313" key="7">
    <source>
        <dbReference type="WBParaSite" id="HPLM_0001134301-mRNA-1"/>
    </source>
</evidence>
<dbReference type="GO" id="GO:0006508">
    <property type="term" value="P:proteolysis"/>
    <property type="evidence" value="ECO:0007669"/>
    <property type="project" value="UniProtKB-KW"/>
</dbReference>
<feature type="domain" description="Peptidase M12A" evidence="4">
    <location>
        <begin position="98"/>
        <end position="246"/>
    </location>
</feature>
<keyword evidence="6" id="KW-1185">Reference proteome</keyword>
<dbReference type="OrthoDB" id="5808529at2759"/>
<dbReference type="SUPFAM" id="SSF55486">
    <property type="entry name" value="Metalloproteases ('zincins'), catalytic domain"/>
    <property type="match status" value="1"/>
</dbReference>
<gene>
    <name evidence="5" type="ORF">HPLM_LOCUS11335</name>
</gene>
<organism evidence="7">
    <name type="scientific">Haemonchus placei</name>
    <name type="common">Barber's pole worm</name>
    <dbReference type="NCBI Taxonomy" id="6290"/>
    <lineage>
        <taxon>Eukaryota</taxon>
        <taxon>Metazoa</taxon>
        <taxon>Ecdysozoa</taxon>
        <taxon>Nematoda</taxon>
        <taxon>Chromadorea</taxon>
        <taxon>Rhabditida</taxon>
        <taxon>Rhabditina</taxon>
        <taxon>Rhabditomorpha</taxon>
        <taxon>Strongyloidea</taxon>
        <taxon>Trichostrongylidae</taxon>
        <taxon>Haemonchus</taxon>
    </lineage>
</organism>
<dbReference type="Pfam" id="PF01400">
    <property type="entry name" value="Astacin"/>
    <property type="match status" value="1"/>
</dbReference>
<dbReference type="InterPro" id="IPR024079">
    <property type="entry name" value="MetalloPept_cat_dom_sf"/>
</dbReference>
<accession>A0A0N4WJX4</accession>
<dbReference type="PANTHER" id="PTHR10127:SF831">
    <property type="entry name" value="ZINC METALLOPROTEINASE NAS-37"/>
    <property type="match status" value="1"/>
</dbReference>
<evidence type="ECO:0000256" key="3">
    <source>
        <dbReference type="RuleBase" id="RU361183"/>
    </source>
</evidence>
<dbReference type="STRING" id="6290.A0A0N4WJX4"/>
<comment type="caution">
    <text evidence="2">Lacks conserved residue(s) required for the propagation of feature annotation.</text>
</comment>
<dbReference type="InterPro" id="IPR001506">
    <property type="entry name" value="Peptidase_M12A"/>
</dbReference>
<keyword evidence="1" id="KW-1015">Disulfide bond</keyword>
<reference evidence="7" key="1">
    <citation type="submission" date="2017-02" db="UniProtKB">
        <authorList>
            <consortium name="WormBaseParasite"/>
        </authorList>
    </citation>
    <scope>IDENTIFICATION</scope>
</reference>
<dbReference type="PANTHER" id="PTHR10127">
    <property type="entry name" value="DISCOIDIN, CUB, EGF, LAMININ , AND ZINC METALLOPROTEASE DOMAIN CONTAINING"/>
    <property type="match status" value="1"/>
</dbReference>
<dbReference type="EMBL" id="UZAF01017537">
    <property type="protein sequence ID" value="VDO42616.1"/>
    <property type="molecule type" value="Genomic_DNA"/>
</dbReference>
<dbReference type="PROSITE" id="PS51864">
    <property type="entry name" value="ASTACIN"/>
    <property type="match status" value="1"/>
</dbReference>
<dbReference type="WBParaSite" id="HPLM_0001134301-mRNA-1">
    <property type="protein sequence ID" value="HPLM_0001134301-mRNA-1"/>
    <property type="gene ID" value="HPLM_0001134301"/>
</dbReference>
<dbReference type="SMART" id="SM00235">
    <property type="entry name" value="ZnMc"/>
    <property type="match status" value="1"/>
</dbReference>
<sequence length="246" mass="27835">MCFFQSAPILDPSALLVPASARTSLIEAKEAVKQLNAKGNGIGPENEAEATFVLDFVTNGGATPPPSEATDEYLREGVTTPASEHIEASVNPIRRQKRQIDRRATRWVENKVFYYFDPSVEEKAQKIVRKALSYISARTCIDFHEDLSATNRIRINKGKICFSYVGMQGGEQDLFLNKACCTVGSVVHEFMHALGVWHMQMRDDRDHYIRVDLSSVPVINFFVHIVYKKKLHQECSELSEYEAENF</sequence>